<sequence>MVKKIFHGSFHKVNTVQDLPSSQLDSLQSNQTLQQVQLCMLIVSETEVREHQTRPQIWLNCLTSSALRKTTSIKATLCSPWMSGGPGDPGHSSHSKCVALYRQNSSHGKKACAPDADSATCRLQKDCNCCFN</sequence>
<evidence type="ECO:0000313" key="2">
    <source>
        <dbReference type="Proteomes" id="UP001469553"/>
    </source>
</evidence>
<accession>A0ABV0Z4T5</accession>
<keyword evidence="2" id="KW-1185">Reference proteome</keyword>
<name>A0ABV0Z4T5_9TELE</name>
<gene>
    <name evidence="1" type="ORF">AMECASPLE_033589</name>
</gene>
<dbReference type="EMBL" id="JAHRIP010051615">
    <property type="protein sequence ID" value="MEQ2301209.1"/>
    <property type="molecule type" value="Genomic_DNA"/>
</dbReference>
<comment type="caution">
    <text evidence="1">The sequence shown here is derived from an EMBL/GenBank/DDBJ whole genome shotgun (WGS) entry which is preliminary data.</text>
</comment>
<reference evidence="1 2" key="1">
    <citation type="submission" date="2021-06" db="EMBL/GenBank/DDBJ databases">
        <authorList>
            <person name="Palmer J.M."/>
        </authorList>
    </citation>
    <scope>NUCLEOTIDE SEQUENCE [LARGE SCALE GENOMIC DNA]</scope>
    <source>
        <strain evidence="1 2">AS_MEX2019</strain>
        <tissue evidence="1">Muscle</tissue>
    </source>
</reference>
<proteinExistence type="predicted"/>
<evidence type="ECO:0000313" key="1">
    <source>
        <dbReference type="EMBL" id="MEQ2301209.1"/>
    </source>
</evidence>
<organism evidence="1 2">
    <name type="scientific">Ameca splendens</name>
    <dbReference type="NCBI Taxonomy" id="208324"/>
    <lineage>
        <taxon>Eukaryota</taxon>
        <taxon>Metazoa</taxon>
        <taxon>Chordata</taxon>
        <taxon>Craniata</taxon>
        <taxon>Vertebrata</taxon>
        <taxon>Euteleostomi</taxon>
        <taxon>Actinopterygii</taxon>
        <taxon>Neopterygii</taxon>
        <taxon>Teleostei</taxon>
        <taxon>Neoteleostei</taxon>
        <taxon>Acanthomorphata</taxon>
        <taxon>Ovalentaria</taxon>
        <taxon>Atherinomorphae</taxon>
        <taxon>Cyprinodontiformes</taxon>
        <taxon>Goodeidae</taxon>
        <taxon>Ameca</taxon>
    </lineage>
</organism>
<dbReference type="Proteomes" id="UP001469553">
    <property type="component" value="Unassembled WGS sequence"/>
</dbReference>
<protein>
    <submittedName>
        <fullName evidence="1">Uncharacterized protein</fullName>
    </submittedName>
</protein>